<reference evidence="6" key="1">
    <citation type="journal article" date="2003" name="FEMS Microbiol. Lett.">
        <title>Organization of the biosynthetic gene cluster for the polyketide macrolide mycinamicin in Micromonospora griseorubida.</title>
        <authorList>
            <person name="Anzai Y."/>
            <person name="Saito N."/>
            <person name="Tanaka M."/>
            <person name="Kinoshita K."/>
            <person name="Koyama Y."/>
            <person name="Kato F."/>
        </authorList>
    </citation>
    <scope>NUCLEOTIDE SEQUENCE</scope>
</reference>
<evidence type="ECO:0000256" key="4">
    <source>
        <dbReference type="PIRSR" id="PIRSR000390-2"/>
    </source>
</evidence>
<dbReference type="InterPro" id="IPR015421">
    <property type="entry name" value="PyrdxlP-dep_Trfase_major"/>
</dbReference>
<dbReference type="InterPro" id="IPR000653">
    <property type="entry name" value="DegT/StrS_aminotransferase"/>
</dbReference>
<evidence type="ECO:0000256" key="3">
    <source>
        <dbReference type="PIRSR" id="PIRSR000390-1"/>
    </source>
</evidence>
<evidence type="ECO:0000256" key="1">
    <source>
        <dbReference type="ARBA" id="ARBA00022898"/>
    </source>
</evidence>
<keyword evidence="1 4" id="KW-0663">Pyridoxal phosphate</keyword>
<sequence>MTLVASSADALSATTPTVPFLDVGAAYHELRDEIDAACRRVLASGWYLLGPEIEAFEAEFAAYCGSGYCVAVNSGCDALELALRGLGIGPGDEVVVPSHTFVASWLAVTATGATPVPVEPDAHRPTIAAELVEAAITPRTRAILPVHLYGEPADLDALHDVADRHGLHVVEDAAQAVGARYRGRRIGAAPGVVAFSFYPGKNLGAFGDGGAVVTDDPQLAARVRLLRNYGSARKYEHEMQGRNSRLDEIQAAVLRVKLPHLDRWNRRRAAVAQRYLTGLAGCPGIRLPQPPRDTDPAWHLFVVRAARREDLRRHLARAGIDTLVHYPVPVHRSGAYASTPLPPGGLPRAERLADEVLSLPIGPHLGTAHVDRVIEVVRAWAG</sequence>
<accession>Q83WE5</accession>
<evidence type="ECO:0000256" key="5">
    <source>
        <dbReference type="RuleBase" id="RU004508"/>
    </source>
</evidence>
<dbReference type="GO" id="GO:0030170">
    <property type="term" value="F:pyridoxal phosphate binding"/>
    <property type="evidence" value="ECO:0007669"/>
    <property type="project" value="UniProtKB-ARBA"/>
</dbReference>
<name>Q83WE5_MICGR</name>
<protein>
    <submittedName>
        <fullName evidence="6">Transaminase</fullName>
    </submittedName>
</protein>
<feature type="active site" description="Proton acceptor" evidence="3">
    <location>
        <position position="201"/>
    </location>
</feature>
<dbReference type="GO" id="GO:0008483">
    <property type="term" value="F:transaminase activity"/>
    <property type="evidence" value="ECO:0007669"/>
    <property type="project" value="TreeGrafter"/>
</dbReference>
<dbReference type="Gene3D" id="3.40.640.10">
    <property type="entry name" value="Type I PLP-dependent aspartate aminotransferase-like (Major domain)"/>
    <property type="match status" value="1"/>
</dbReference>
<dbReference type="FunFam" id="3.40.640.10:FF:000089">
    <property type="entry name" value="Aminotransferase, DegT/DnrJ/EryC1/StrS family"/>
    <property type="match status" value="1"/>
</dbReference>
<proteinExistence type="inferred from homology"/>
<gene>
    <name evidence="6" type="primary">mydD</name>
</gene>
<dbReference type="PANTHER" id="PTHR30244:SF36">
    <property type="entry name" value="3-OXO-GLUCOSE-6-PHOSPHATE:GLUTAMATE AMINOTRANSFERASE"/>
    <property type="match status" value="1"/>
</dbReference>
<dbReference type="InterPro" id="IPR015424">
    <property type="entry name" value="PyrdxlP-dep_Trfase"/>
</dbReference>
<dbReference type="Gene3D" id="3.90.1150.10">
    <property type="entry name" value="Aspartate Aminotransferase, domain 1"/>
    <property type="match status" value="1"/>
</dbReference>
<dbReference type="PIRSF" id="PIRSF000390">
    <property type="entry name" value="PLP_StrS"/>
    <property type="match status" value="1"/>
</dbReference>
<organism evidence="6">
    <name type="scientific">Micromonospora griseorubida</name>
    <dbReference type="NCBI Taxonomy" id="28040"/>
    <lineage>
        <taxon>Bacteria</taxon>
        <taxon>Bacillati</taxon>
        <taxon>Actinomycetota</taxon>
        <taxon>Actinomycetes</taxon>
        <taxon>Micromonosporales</taxon>
        <taxon>Micromonosporaceae</taxon>
        <taxon>Micromonospora</taxon>
    </lineage>
</organism>
<feature type="modified residue" description="N6-(pyridoxal phosphate)lysine" evidence="4">
    <location>
        <position position="201"/>
    </location>
</feature>
<evidence type="ECO:0000313" key="6">
    <source>
        <dbReference type="EMBL" id="BAC57033.1"/>
    </source>
</evidence>
<dbReference type="InterPro" id="IPR015422">
    <property type="entry name" value="PyrdxlP-dep_Trfase_small"/>
</dbReference>
<dbReference type="AlphaFoldDB" id="Q83WE5"/>
<dbReference type="PANTHER" id="PTHR30244">
    <property type="entry name" value="TRANSAMINASE"/>
    <property type="match status" value="1"/>
</dbReference>
<dbReference type="SUPFAM" id="SSF53383">
    <property type="entry name" value="PLP-dependent transferases"/>
    <property type="match status" value="1"/>
</dbReference>
<evidence type="ECO:0000256" key="2">
    <source>
        <dbReference type="ARBA" id="ARBA00037999"/>
    </source>
</evidence>
<dbReference type="CDD" id="cd00616">
    <property type="entry name" value="AHBA_syn"/>
    <property type="match status" value="1"/>
</dbReference>
<comment type="similarity">
    <text evidence="2 5">Belongs to the DegT/DnrJ/EryC1 family.</text>
</comment>
<dbReference type="Pfam" id="PF01041">
    <property type="entry name" value="DegT_DnrJ_EryC1"/>
    <property type="match status" value="1"/>
</dbReference>
<dbReference type="GO" id="GO:0000271">
    <property type="term" value="P:polysaccharide biosynthetic process"/>
    <property type="evidence" value="ECO:0007669"/>
    <property type="project" value="TreeGrafter"/>
</dbReference>
<dbReference type="EMBL" id="AB089954">
    <property type="protein sequence ID" value="BAC57033.1"/>
    <property type="molecule type" value="Genomic_DNA"/>
</dbReference>